<dbReference type="PATRIC" id="fig|1423806.3.peg.1080"/>
<dbReference type="eggNOG" id="ENOG5030AFK">
    <property type="taxonomic scope" value="Bacteria"/>
</dbReference>
<dbReference type="OrthoDB" id="2249439at2"/>
<evidence type="ECO:0000313" key="3">
    <source>
        <dbReference type="Proteomes" id="UP000050961"/>
    </source>
</evidence>
<protein>
    <submittedName>
        <fullName evidence="2">Uncharacterized protein</fullName>
    </submittedName>
</protein>
<evidence type="ECO:0000313" key="2">
    <source>
        <dbReference type="EMBL" id="KRN06442.1"/>
    </source>
</evidence>
<accession>A0A0R2E0Q9</accession>
<keyword evidence="1" id="KW-0472">Membrane</keyword>
<comment type="caution">
    <text evidence="2">The sequence shown here is derived from an EMBL/GenBank/DDBJ whole genome shotgun (WGS) entry which is preliminary data.</text>
</comment>
<proteinExistence type="predicted"/>
<keyword evidence="1" id="KW-1133">Transmembrane helix</keyword>
<dbReference type="Proteomes" id="UP000050961">
    <property type="component" value="Unassembled WGS sequence"/>
</dbReference>
<keyword evidence="3" id="KW-1185">Reference proteome</keyword>
<dbReference type="AlphaFoldDB" id="A0A0R2E0Q9"/>
<feature type="transmembrane region" description="Helical" evidence="1">
    <location>
        <begin position="6"/>
        <end position="28"/>
    </location>
</feature>
<evidence type="ECO:0000256" key="1">
    <source>
        <dbReference type="SAM" id="Phobius"/>
    </source>
</evidence>
<organism evidence="2 3">
    <name type="scientific">Liquorilactobacillus sucicola DSM 21376 = JCM 15457</name>
    <dbReference type="NCBI Taxonomy" id="1423806"/>
    <lineage>
        <taxon>Bacteria</taxon>
        <taxon>Bacillati</taxon>
        <taxon>Bacillota</taxon>
        <taxon>Bacilli</taxon>
        <taxon>Lactobacillales</taxon>
        <taxon>Lactobacillaceae</taxon>
        <taxon>Liquorilactobacillus</taxon>
    </lineage>
</organism>
<sequence length="139" mass="16127">MKNKLSAFSLAETIVVLMLTAFTLLLTIKPLNNSLNGLQERIFWKSLKQTWTKEIISSAKFDKVHTIEFKRRKIIFSEKNNNKVVITLPQTMTIRRYEVIRINETGSIAGRTVIVDSTLQDRPYHILVQLGWGKYHVTH</sequence>
<reference evidence="2 3" key="1">
    <citation type="journal article" date="2015" name="Genome Announc.">
        <title>Expanding the biotechnology potential of lactobacilli through comparative genomics of 213 strains and associated genera.</title>
        <authorList>
            <person name="Sun Z."/>
            <person name="Harris H.M."/>
            <person name="McCann A."/>
            <person name="Guo C."/>
            <person name="Argimon S."/>
            <person name="Zhang W."/>
            <person name="Yang X."/>
            <person name="Jeffery I.B."/>
            <person name="Cooney J.C."/>
            <person name="Kagawa T.F."/>
            <person name="Liu W."/>
            <person name="Song Y."/>
            <person name="Salvetti E."/>
            <person name="Wrobel A."/>
            <person name="Rasinkangas P."/>
            <person name="Parkhill J."/>
            <person name="Rea M.C."/>
            <person name="O'Sullivan O."/>
            <person name="Ritari J."/>
            <person name="Douillard F.P."/>
            <person name="Paul Ross R."/>
            <person name="Yang R."/>
            <person name="Briner A.E."/>
            <person name="Felis G.E."/>
            <person name="de Vos W.M."/>
            <person name="Barrangou R."/>
            <person name="Klaenhammer T.R."/>
            <person name="Caufield P.W."/>
            <person name="Cui Y."/>
            <person name="Zhang H."/>
            <person name="O'Toole P.W."/>
        </authorList>
    </citation>
    <scope>NUCLEOTIDE SEQUENCE [LARGE SCALE GENOMIC DNA]</scope>
    <source>
        <strain evidence="2 3">DSM 21376</strain>
    </source>
</reference>
<dbReference type="STRING" id="1423806.FD15_GL001063"/>
<name>A0A0R2E0Q9_9LACO</name>
<keyword evidence="1" id="KW-0812">Transmembrane</keyword>
<gene>
    <name evidence="2" type="ORF">FD15_GL001063</name>
</gene>
<dbReference type="EMBL" id="AYZF01000011">
    <property type="protein sequence ID" value="KRN06442.1"/>
    <property type="molecule type" value="Genomic_DNA"/>
</dbReference>
<dbReference type="RefSeq" id="WP_034989898.1">
    <property type="nucleotide sequence ID" value="NZ_AYZF01000011.1"/>
</dbReference>